<protein>
    <submittedName>
        <fullName evidence="1">Uncharacterized protein</fullName>
    </submittedName>
</protein>
<organism evidence="1 2">
    <name type="scientific">Bacillus cereus VD184</name>
    <dbReference type="NCBI Taxonomy" id="1053242"/>
    <lineage>
        <taxon>Bacteria</taxon>
        <taxon>Bacillati</taxon>
        <taxon>Bacillota</taxon>
        <taxon>Bacilli</taxon>
        <taxon>Bacillales</taxon>
        <taxon>Bacillaceae</taxon>
        <taxon>Bacillus</taxon>
        <taxon>Bacillus cereus group</taxon>
    </lineage>
</organism>
<reference evidence="1 2" key="1">
    <citation type="submission" date="2012-12" db="EMBL/GenBank/DDBJ databases">
        <title>The Genome Sequence of Bacillus cereus VD184.</title>
        <authorList>
            <consortium name="The Broad Institute Genome Sequencing Platform"/>
            <consortium name="The Broad Institute Genome Sequencing Center for Infectious Disease"/>
            <person name="Feldgarden M."/>
            <person name="Van der Auwera G.A."/>
            <person name="Mahillon J."/>
            <person name="Duprez V."/>
            <person name="Timmery S."/>
            <person name="Mattelet C."/>
            <person name="Dierick K."/>
            <person name="Sun M."/>
            <person name="Yu Z."/>
            <person name="Zhu L."/>
            <person name="Hu X."/>
            <person name="Shank E.B."/>
            <person name="Swiecicka I."/>
            <person name="Hansen B.M."/>
            <person name="Andrup L."/>
            <person name="Walker B."/>
            <person name="Young S.K."/>
            <person name="Zeng Q."/>
            <person name="Gargeya S."/>
            <person name="Fitzgerald M."/>
            <person name="Haas B."/>
            <person name="Abouelleil A."/>
            <person name="Alvarado L."/>
            <person name="Arachchi H.M."/>
            <person name="Berlin A.M."/>
            <person name="Chapman S.B."/>
            <person name="Dewar J."/>
            <person name="Goldberg J."/>
            <person name="Griggs A."/>
            <person name="Gujja S."/>
            <person name="Hansen M."/>
            <person name="Howarth C."/>
            <person name="Imamovic A."/>
            <person name="Larimer J."/>
            <person name="McCowan C."/>
            <person name="Murphy C."/>
            <person name="Neiman D."/>
            <person name="Pearson M."/>
            <person name="Priest M."/>
            <person name="Roberts A."/>
            <person name="Saif S."/>
            <person name="Shea T."/>
            <person name="Sisk P."/>
            <person name="Sykes S."/>
            <person name="Wortman J."/>
            <person name="Nusbaum C."/>
            <person name="Birren B."/>
        </authorList>
    </citation>
    <scope>NUCLEOTIDE SEQUENCE [LARGE SCALE GENOMIC DNA]</scope>
    <source>
        <strain evidence="1 2">VD184</strain>
    </source>
</reference>
<name>A0A9W5R0J3_BACCE</name>
<sequence length="51" mass="6014">MKDTFEIVKHEDGRFSIYDWSNYPDDCITRMGKSDAEEIVSKLSKLLEEEN</sequence>
<dbReference type="RefSeq" id="WP_016124074.1">
    <property type="nucleotide sequence ID" value="NZ_KB976852.1"/>
</dbReference>
<gene>
    <name evidence="1" type="ORF">IKC_06148</name>
</gene>
<dbReference type="AlphaFoldDB" id="A0A9W5R0J3"/>
<comment type="caution">
    <text evidence="1">The sequence shown here is derived from an EMBL/GenBank/DDBJ whole genome shotgun (WGS) entry which is preliminary data.</text>
</comment>
<dbReference type="Proteomes" id="UP000014028">
    <property type="component" value="Unassembled WGS sequence"/>
</dbReference>
<proteinExistence type="predicted"/>
<evidence type="ECO:0000313" key="2">
    <source>
        <dbReference type="Proteomes" id="UP000014028"/>
    </source>
</evidence>
<evidence type="ECO:0000313" key="1">
    <source>
        <dbReference type="EMBL" id="EOQ00950.1"/>
    </source>
</evidence>
<dbReference type="EMBL" id="AHFK01000113">
    <property type="protein sequence ID" value="EOQ00950.1"/>
    <property type="molecule type" value="Genomic_DNA"/>
</dbReference>
<accession>A0A9W5R0J3</accession>